<protein>
    <submittedName>
        <fullName evidence="1">Uncharacterized protein</fullName>
    </submittedName>
</protein>
<dbReference type="EMBL" id="KN832224">
    <property type="protein sequence ID" value="KIN93101.1"/>
    <property type="molecule type" value="Genomic_DNA"/>
</dbReference>
<evidence type="ECO:0000313" key="2">
    <source>
        <dbReference type="Proteomes" id="UP000054217"/>
    </source>
</evidence>
<organism evidence="1 2">
    <name type="scientific">Pisolithus tinctorius Marx 270</name>
    <dbReference type="NCBI Taxonomy" id="870435"/>
    <lineage>
        <taxon>Eukaryota</taxon>
        <taxon>Fungi</taxon>
        <taxon>Dikarya</taxon>
        <taxon>Basidiomycota</taxon>
        <taxon>Agaricomycotina</taxon>
        <taxon>Agaricomycetes</taxon>
        <taxon>Agaricomycetidae</taxon>
        <taxon>Boletales</taxon>
        <taxon>Sclerodermatineae</taxon>
        <taxon>Pisolithaceae</taxon>
        <taxon>Pisolithus</taxon>
    </lineage>
</organism>
<dbReference type="Proteomes" id="UP000054217">
    <property type="component" value="Unassembled WGS sequence"/>
</dbReference>
<reference evidence="2" key="2">
    <citation type="submission" date="2015-01" db="EMBL/GenBank/DDBJ databases">
        <title>Evolutionary Origins and Diversification of the Mycorrhizal Mutualists.</title>
        <authorList>
            <consortium name="DOE Joint Genome Institute"/>
            <consortium name="Mycorrhizal Genomics Consortium"/>
            <person name="Kohler A."/>
            <person name="Kuo A."/>
            <person name="Nagy L.G."/>
            <person name="Floudas D."/>
            <person name="Copeland A."/>
            <person name="Barry K.W."/>
            <person name="Cichocki N."/>
            <person name="Veneault-Fourrey C."/>
            <person name="LaButti K."/>
            <person name="Lindquist E.A."/>
            <person name="Lipzen A."/>
            <person name="Lundell T."/>
            <person name="Morin E."/>
            <person name="Murat C."/>
            <person name="Riley R."/>
            <person name="Ohm R."/>
            <person name="Sun H."/>
            <person name="Tunlid A."/>
            <person name="Henrissat B."/>
            <person name="Grigoriev I.V."/>
            <person name="Hibbett D.S."/>
            <person name="Martin F."/>
        </authorList>
    </citation>
    <scope>NUCLEOTIDE SEQUENCE [LARGE SCALE GENOMIC DNA]</scope>
    <source>
        <strain evidence="2">Marx 270</strain>
    </source>
</reference>
<sequence>MHNLSALQSEGLCIWDSLRDTEFQANLYLLFTTADGPGLVYWDGMVGHSGKNGCRMYCPTPGRQKTHGTHYYPTLLRPHDNCPSGSNHPDIDVFQLPLGGSGDYAENLHLIVSSPSQ</sequence>
<keyword evidence="2" id="KW-1185">Reference proteome</keyword>
<name>A0A0C3J5V4_PISTI</name>
<evidence type="ECO:0000313" key="1">
    <source>
        <dbReference type="EMBL" id="KIN93101.1"/>
    </source>
</evidence>
<gene>
    <name evidence="1" type="ORF">M404DRAFT_171805</name>
</gene>
<reference evidence="1 2" key="1">
    <citation type="submission" date="2014-04" db="EMBL/GenBank/DDBJ databases">
        <authorList>
            <consortium name="DOE Joint Genome Institute"/>
            <person name="Kuo A."/>
            <person name="Kohler A."/>
            <person name="Costa M.D."/>
            <person name="Nagy L.G."/>
            <person name="Floudas D."/>
            <person name="Copeland A."/>
            <person name="Barry K.W."/>
            <person name="Cichocki N."/>
            <person name="Veneault-Fourrey C."/>
            <person name="LaButti K."/>
            <person name="Lindquist E.A."/>
            <person name="Lipzen A."/>
            <person name="Lundell T."/>
            <person name="Morin E."/>
            <person name="Murat C."/>
            <person name="Sun H."/>
            <person name="Tunlid A."/>
            <person name="Henrissat B."/>
            <person name="Grigoriev I.V."/>
            <person name="Hibbett D.S."/>
            <person name="Martin F."/>
            <person name="Nordberg H.P."/>
            <person name="Cantor M.N."/>
            <person name="Hua S.X."/>
        </authorList>
    </citation>
    <scope>NUCLEOTIDE SEQUENCE [LARGE SCALE GENOMIC DNA]</scope>
    <source>
        <strain evidence="1 2">Marx 270</strain>
    </source>
</reference>
<proteinExistence type="predicted"/>
<dbReference type="InParanoid" id="A0A0C3J5V4"/>
<dbReference type="HOGENOM" id="CLU_148805_2_0_1"/>
<dbReference type="OrthoDB" id="2669721at2759"/>
<dbReference type="AlphaFoldDB" id="A0A0C3J5V4"/>
<accession>A0A0C3J5V4</accession>
<dbReference type="STRING" id="870435.A0A0C3J5V4"/>